<proteinExistence type="predicted"/>
<gene>
    <name evidence="1" type="ORF">CXU09_07310</name>
</gene>
<sequence length="250" mass="26723">MSREPPPCDIGSVMAIHYSLAAIILTGSMASTGIAATTWTSATPDLSPTSQYLCTGWSFCLGEAGSRLITTSTPHSQPMDAEVRLTSIDFNLREARKNGTGLLIVQHSGGIQTIIGKSDNTISTGNYASGTWTFTNGPILNTGTTYYAMFTETDLSTISIGDCWDNDFFSINGSRRIDNSMDNAAGTGPSVNQLALVGSNWQKDFIARNDNMVPTGLQIHTSSVPEPASALLLAFGMALLPFRRRKSPTL</sequence>
<dbReference type="EMBL" id="PJKN01000003">
    <property type="protein sequence ID" value="PNC56409.1"/>
    <property type="molecule type" value="Genomic_DNA"/>
</dbReference>
<dbReference type="AlphaFoldDB" id="A0AAP8NML3"/>
<evidence type="ECO:0000313" key="2">
    <source>
        <dbReference type="Proteomes" id="UP000235914"/>
    </source>
</evidence>
<reference evidence="1 2" key="1">
    <citation type="journal article" date="2017" name="BMC Genomics">
        <title>Genome sequencing of 39 Akkermansia muciniphila isolates reveals its population structure, genomic and functional diverisity, and global distribution in mammalian gut microbiotas.</title>
        <authorList>
            <person name="Guo X."/>
            <person name="Li S."/>
            <person name="Zhang J."/>
            <person name="Wu F."/>
            <person name="Li X."/>
            <person name="Wu D."/>
            <person name="Zhang M."/>
            <person name="Ou Z."/>
            <person name="Jie Z."/>
            <person name="Yan Q."/>
            <person name="Li P."/>
            <person name="Yi J."/>
            <person name="Peng Y."/>
        </authorList>
    </citation>
    <scope>NUCLEOTIDE SEQUENCE [LARGE SCALE GENOMIC DNA]</scope>
    <source>
        <strain evidence="1 2">GP43</strain>
    </source>
</reference>
<dbReference type="Proteomes" id="UP000235914">
    <property type="component" value="Unassembled WGS sequence"/>
</dbReference>
<organism evidence="1 2">
    <name type="scientific">Akkermansia muciniphila</name>
    <dbReference type="NCBI Taxonomy" id="239935"/>
    <lineage>
        <taxon>Bacteria</taxon>
        <taxon>Pseudomonadati</taxon>
        <taxon>Verrucomicrobiota</taxon>
        <taxon>Verrucomicrobiia</taxon>
        <taxon>Verrucomicrobiales</taxon>
        <taxon>Akkermansiaceae</taxon>
        <taxon>Akkermansia</taxon>
    </lineage>
</organism>
<dbReference type="InterPro" id="IPR013424">
    <property type="entry name" value="Ice-binding_C"/>
</dbReference>
<dbReference type="NCBIfam" id="TIGR02595">
    <property type="entry name" value="PEP_CTERM"/>
    <property type="match status" value="1"/>
</dbReference>
<name>A0AAP8NML3_9BACT</name>
<comment type="caution">
    <text evidence="1">The sequence shown here is derived from an EMBL/GenBank/DDBJ whole genome shotgun (WGS) entry which is preliminary data.</text>
</comment>
<protein>
    <submittedName>
        <fullName evidence="1">Uncharacterized protein</fullName>
    </submittedName>
</protein>
<accession>A0AAP8NML3</accession>
<evidence type="ECO:0000313" key="1">
    <source>
        <dbReference type="EMBL" id="PNC56409.1"/>
    </source>
</evidence>